<evidence type="ECO:0000256" key="11">
    <source>
        <dbReference type="SAM" id="Phobius"/>
    </source>
</evidence>
<evidence type="ECO:0000256" key="9">
    <source>
        <dbReference type="ARBA" id="ARBA00023136"/>
    </source>
</evidence>
<keyword evidence="5" id="KW-0997">Cell inner membrane</keyword>
<sequence length="262" mass="27558">MENFNYYRTGWLVSLGIHIIFFLIIAYNGIFSNISKNVQEPNTEIYVANISTASGGESGDTGSLNNASDDILFSQDENDSTDTENNNDQTATKMTDNKHKIVDENSFSGKNKSTAAKISNGESSAGKRASASSGSGTNDGKSHGAGNGQGNDGKAGEGDSAETDDATARQAVVLPVPLNAPKPSYPYTMRSSGVEGIVTISFLVDGSGQVETVSVVSSSGGEAFDEAALSAARQWTFSPAQNEKGQPVSCRISQTFYFKMNG</sequence>
<comment type="caution">
    <text evidence="13">The sequence shown here is derived from an EMBL/GenBank/DDBJ whole genome shotgun (WGS) entry which is preliminary data.</text>
</comment>
<dbReference type="Gene3D" id="3.30.1150.10">
    <property type="match status" value="1"/>
</dbReference>
<dbReference type="OrthoDB" id="1681210at2"/>
<feature type="transmembrane region" description="Helical" evidence="11">
    <location>
        <begin position="6"/>
        <end position="27"/>
    </location>
</feature>
<reference evidence="13 14" key="1">
    <citation type="submission" date="2019-03" db="EMBL/GenBank/DDBJ databases">
        <title>Genomic Encyclopedia of Type Strains, Phase IV (KMG-IV): sequencing the most valuable type-strain genomes for metagenomic binning, comparative biology and taxonomic classification.</title>
        <authorList>
            <person name="Goeker M."/>
        </authorList>
    </citation>
    <scope>NUCLEOTIDE SEQUENCE [LARGE SCALE GENOMIC DNA]</scope>
    <source>
        <strain evidence="13 14">DSM 20467</strain>
    </source>
</reference>
<dbReference type="PANTHER" id="PTHR33446">
    <property type="entry name" value="PROTEIN TONB-RELATED"/>
    <property type="match status" value="1"/>
</dbReference>
<dbReference type="GO" id="GO:0031992">
    <property type="term" value="F:energy transducer activity"/>
    <property type="evidence" value="ECO:0007669"/>
    <property type="project" value="InterPro"/>
</dbReference>
<evidence type="ECO:0000256" key="4">
    <source>
        <dbReference type="ARBA" id="ARBA00022475"/>
    </source>
</evidence>
<dbReference type="InterPro" id="IPR037682">
    <property type="entry name" value="TonB_C"/>
</dbReference>
<dbReference type="GO" id="GO:0015031">
    <property type="term" value="P:protein transport"/>
    <property type="evidence" value="ECO:0007669"/>
    <property type="project" value="UniProtKB-KW"/>
</dbReference>
<comment type="similarity">
    <text evidence="2">Belongs to the TonB family.</text>
</comment>
<evidence type="ECO:0000256" key="6">
    <source>
        <dbReference type="ARBA" id="ARBA00022692"/>
    </source>
</evidence>
<evidence type="ECO:0000313" key="13">
    <source>
        <dbReference type="EMBL" id="TCS77971.1"/>
    </source>
</evidence>
<evidence type="ECO:0000256" key="1">
    <source>
        <dbReference type="ARBA" id="ARBA00004383"/>
    </source>
</evidence>
<evidence type="ECO:0000256" key="3">
    <source>
        <dbReference type="ARBA" id="ARBA00022448"/>
    </source>
</evidence>
<keyword evidence="6 11" id="KW-0812">Transmembrane</keyword>
<proteinExistence type="inferred from homology"/>
<dbReference type="Proteomes" id="UP000295188">
    <property type="component" value="Unassembled WGS sequence"/>
</dbReference>
<evidence type="ECO:0000313" key="14">
    <source>
        <dbReference type="Proteomes" id="UP000295188"/>
    </source>
</evidence>
<gene>
    <name evidence="13" type="ORF">EDC37_1129</name>
</gene>
<feature type="compositionally biased region" description="Polar residues" evidence="10">
    <location>
        <begin position="105"/>
        <end position="122"/>
    </location>
</feature>
<organism evidence="13 14">
    <name type="scientific">Pectinatus cerevisiiphilus</name>
    <dbReference type="NCBI Taxonomy" id="86956"/>
    <lineage>
        <taxon>Bacteria</taxon>
        <taxon>Bacillati</taxon>
        <taxon>Bacillota</taxon>
        <taxon>Negativicutes</taxon>
        <taxon>Selenomonadales</taxon>
        <taxon>Selenomonadaceae</taxon>
        <taxon>Pectinatus</taxon>
    </lineage>
</organism>
<keyword evidence="8 11" id="KW-1133">Transmembrane helix</keyword>
<evidence type="ECO:0000259" key="12">
    <source>
        <dbReference type="PROSITE" id="PS52015"/>
    </source>
</evidence>
<dbReference type="PROSITE" id="PS52015">
    <property type="entry name" value="TONB_CTD"/>
    <property type="match status" value="1"/>
</dbReference>
<dbReference type="InterPro" id="IPR006260">
    <property type="entry name" value="TonB/TolA_C"/>
</dbReference>
<comment type="subcellular location">
    <subcellularLocation>
        <location evidence="1">Cell inner membrane</location>
        <topology evidence="1">Single-pass membrane protein</topology>
        <orientation evidence="1">Periplasmic side</orientation>
    </subcellularLocation>
</comment>
<dbReference type="EMBL" id="SMAA01000012">
    <property type="protein sequence ID" value="TCS77971.1"/>
    <property type="molecule type" value="Genomic_DNA"/>
</dbReference>
<evidence type="ECO:0000256" key="5">
    <source>
        <dbReference type="ARBA" id="ARBA00022519"/>
    </source>
</evidence>
<accession>A0A4R3K5M0</accession>
<feature type="domain" description="TonB C-terminal" evidence="12">
    <location>
        <begin position="170"/>
        <end position="262"/>
    </location>
</feature>
<dbReference type="SUPFAM" id="SSF74653">
    <property type="entry name" value="TolA/TonB C-terminal domain"/>
    <property type="match status" value="1"/>
</dbReference>
<feature type="region of interest" description="Disordered" evidence="10">
    <location>
        <begin position="55"/>
        <end position="165"/>
    </location>
</feature>
<dbReference type="PRINTS" id="PR01374">
    <property type="entry name" value="TONBPROTEIN"/>
</dbReference>
<evidence type="ECO:0000256" key="10">
    <source>
        <dbReference type="SAM" id="MobiDB-lite"/>
    </source>
</evidence>
<dbReference type="InterPro" id="IPR051045">
    <property type="entry name" value="TonB-dependent_transducer"/>
</dbReference>
<dbReference type="NCBIfam" id="TIGR01352">
    <property type="entry name" value="tonB_Cterm"/>
    <property type="match status" value="1"/>
</dbReference>
<feature type="compositionally biased region" description="Polar residues" evidence="10">
    <location>
        <begin position="55"/>
        <end position="68"/>
    </location>
</feature>
<dbReference type="GO" id="GO:0015891">
    <property type="term" value="P:siderophore transport"/>
    <property type="evidence" value="ECO:0007669"/>
    <property type="project" value="InterPro"/>
</dbReference>
<dbReference type="GO" id="GO:0005886">
    <property type="term" value="C:plasma membrane"/>
    <property type="evidence" value="ECO:0007669"/>
    <property type="project" value="UniProtKB-SubCell"/>
</dbReference>
<dbReference type="AlphaFoldDB" id="A0A4R3K5M0"/>
<protein>
    <submittedName>
        <fullName evidence="13">TonB family protein</fullName>
    </submittedName>
</protein>
<keyword evidence="14" id="KW-1185">Reference proteome</keyword>
<name>A0A4R3K5M0_9FIRM</name>
<feature type="compositionally biased region" description="Low complexity" evidence="10">
    <location>
        <begin position="123"/>
        <end position="136"/>
    </location>
</feature>
<dbReference type="InterPro" id="IPR003538">
    <property type="entry name" value="TonB"/>
</dbReference>
<keyword evidence="9 11" id="KW-0472">Membrane</keyword>
<keyword evidence="7" id="KW-0653">Protein transport</keyword>
<feature type="compositionally biased region" description="Gly residues" evidence="10">
    <location>
        <begin position="143"/>
        <end position="153"/>
    </location>
</feature>
<dbReference type="GO" id="GO:0030288">
    <property type="term" value="C:outer membrane-bounded periplasmic space"/>
    <property type="evidence" value="ECO:0007669"/>
    <property type="project" value="InterPro"/>
</dbReference>
<evidence type="ECO:0000256" key="8">
    <source>
        <dbReference type="ARBA" id="ARBA00022989"/>
    </source>
</evidence>
<dbReference type="Pfam" id="PF03544">
    <property type="entry name" value="TonB_C"/>
    <property type="match status" value="1"/>
</dbReference>
<keyword evidence="3" id="KW-0813">Transport</keyword>
<evidence type="ECO:0000256" key="7">
    <source>
        <dbReference type="ARBA" id="ARBA00022927"/>
    </source>
</evidence>
<evidence type="ECO:0000256" key="2">
    <source>
        <dbReference type="ARBA" id="ARBA00006555"/>
    </source>
</evidence>
<keyword evidence="4" id="KW-1003">Cell membrane</keyword>
<dbReference type="RefSeq" id="WP_132550360.1">
    <property type="nucleotide sequence ID" value="NZ_SMAA01000012.1"/>
</dbReference>
<dbReference type="GO" id="GO:0055085">
    <property type="term" value="P:transmembrane transport"/>
    <property type="evidence" value="ECO:0007669"/>
    <property type="project" value="InterPro"/>
</dbReference>